<keyword evidence="1" id="KW-0489">Methyltransferase</keyword>
<dbReference type="CDD" id="cd02440">
    <property type="entry name" value="AdoMet_MTases"/>
    <property type="match status" value="1"/>
</dbReference>
<dbReference type="PANTHER" id="PTHR43167:SF1">
    <property type="entry name" value="PUTATIVE (AFU_ORTHOLOGUE AFUA_6G01830)-RELATED"/>
    <property type="match status" value="1"/>
</dbReference>
<dbReference type="PROSITE" id="PS51682">
    <property type="entry name" value="SAM_OMT_I"/>
    <property type="match status" value="1"/>
</dbReference>
<dbReference type="Gene3D" id="3.40.50.150">
    <property type="entry name" value="Vaccinia Virus protein VP39"/>
    <property type="match status" value="1"/>
</dbReference>
<gene>
    <name evidence="4" type="ORF">DJ533_11410</name>
</gene>
<dbReference type="Pfam" id="PF01596">
    <property type="entry name" value="Methyltransf_3"/>
    <property type="match status" value="1"/>
</dbReference>
<accession>A0A2S2FDW1</accession>
<dbReference type="PANTHER" id="PTHR43167">
    <property type="entry name" value="PUTATIVE (AFU_ORTHOLOGUE AFUA_6G01830)-RELATED"/>
    <property type="match status" value="1"/>
</dbReference>
<dbReference type="Proteomes" id="UP000245977">
    <property type="component" value="Chromosome"/>
</dbReference>
<dbReference type="OrthoDB" id="9799672at2"/>
<dbReference type="EMBL" id="CP029397">
    <property type="protein sequence ID" value="AWL29129.1"/>
    <property type="molecule type" value="Genomic_DNA"/>
</dbReference>
<evidence type="ECO:0000256" key="3">
    <source>
        <dbReference type="ARBA" id="ARBA00022691"/>
    </source>
</evidence>
<dbReference type="InterPro" id="IPR002935">
    <property type="entry name" value="SAM_O-MeTrfase"/>
</dbReference>
<evidence type="ECO:0000256" key="1">
    <source>
        <dbReference type="ARBA" id="ARBA00022603"/>
    </source>
</evidence>
<keyword evidence="2" id="KW-0808">Transferase</keyword>
<evidence type="ECO:0000313" key="5">
    <source>
        <dbReference type="Proteomes" id="UP000245977"/>
    </source>
</evidence>
<dbReference type="AlphaFoldDB" id="A0A2S2FDW1"/>
<protein>
    <submittedName>
        <fullName evidence="4">O-methyltransferase</fullName>
    </submittedName>
</protein>
<dbReference type="SUPFAM" id="SSF53335">
    <property type="entry name" value="S-adenosyl-L-methionine-dependent methyltransferases"/>
    <property type="match status" value="1"/>
</dbReference>
<keyword evidence="5" id="KW-1185">Reference proteome</keyword>
<dbReference type="InterPro" id="IPR029063">
    <property type="entry name" value="SAM-dependent_MTases_sf"/>
</dbReference>
<dbReference type="KEGG" id="adv:DJ533_11410"/>
<dbReference type="GO" id="GO:0008171">
    <property type="term" value="F:O-methyltransferase activity"/>
    <property type="evidence" value="ECO:0007669"/>
    <property type="project" value="InterPro"/>
</dbReference>
<reference evidence="4" key="1">
    <citation type="submission" date="2019-08" db="EMBL/GenBank/DDBJ databases">
        <title>The complete genome of Acinetobacter defluvii strain WCHAD010030.</title>
        <authorList>
            <person name="Hu Y."/>
            <person name="Qin J."/>
            <person name="Feng Y."/>
            <person name="Zong Z."/>
        </authorList>
    </citation>
    <scope>NUCLEOTIDE SEQUENCE</scope>
    <source>
        <strain evidence="4">WCHA30</strain>
    </source>
</reference>
<dbReference type="GO" id="GO:0032259">
    <property type="term" value="P:methylation"/>
    <property type="evidence" value="ECO:0007669"/>
    <property type="project" value="UniProtKB-KW"/>
</dbReference>
<evidence type="ECO:0000256" key="2">
    <source>
        <dbReference type="ARBA" id="ARBA00022679"/>
    </source>
</evidence>
<evidence type="ECO:0000313" key="4">
    <source>
        <dbReference type="EMBL" id="AWL29129.1"/>
    </source>
</evidence>
<proteinExistence type="predicted"/>
<sequence>MSLSLDFVEKVNHLYQSFIKYDATQCDRLKRYRNIEPDSAQFLAMQIRIQNSKRILEIGTSTGYSTLWLADAAQVTQGQITTLEIEEQRTLQAKNYAKEFAVDDVIEFWVGDAYDFLIQSHEKYDFILLDAERDQYLKYWPHLSKMINENGGVLFVDNVISHASEVKNFIQEVKKDQRFLSTTLSLGAGLFMVTRKDYLL</sequence>
<keyword evidence="3" id="KW-0949">S-adenosyl-L-methionine</keyword>
<name>A0A2S2FDW1_9GAMM</name>
<dbReference type="RefSeq" id="WP_065992974.1">
    <property type="nucleotide sequence ID" value="NZ_CP029397.2"/>
</dbReference>
<organism evidence="4 5">
    <name type="scientific">Acinetobacter defluvii</name>
    <dbReference type="NCBI Taxonomy" id="1871111"/>
    <lineage>
        <taxon>Bacteria</taxon>
        <taxon>Pseudomonadati</taxon>
        <taxon>Pseudomonadota</taxon>
        <taxon>Gammaproteobacteria</taxon>
        <taxon>Moraxellales</taxon>
        <taxon>Moraxellaceae</taxon>
        <taxon>Acinetobacter</taxon>
    </lineage>
</organism>
<dbReference type="STRING" id="1871111.GCA_001704615_01534"/>